<evidence type="ECO:0000256" key="3">
    <source>
        <dbReference type="ARBA" id="ARBA00010312"/>
    </source>
</evidence>
<keyword evidence="8" id="KW-0411">Iron-sulfur</keyword>
<evidence type="ECO:0000256" key="2">
    <source>
        <dbReference type="ARBA" id="ARBA00004196"/>
    </source>
</evidence>
<dbReference type="PROSITE" id="PS51669">
    <property type="entry name" value="4FE4S_MOW_BIS_MGD"/>
    <property type="match status" value="1"/>
</dbReference>
<keyword evidence="11" id="KW-1185">Reference proteome</keyword>
<dbReference type="GO" id="GO:0016491">
    <property type="term" value="F:oxidoreductase activity"/>
    <property type="evidence" value="ECO:0007669"/>
    <property type="project" value="UniProtKB-KW"/>
</dbReference>
<dbReference type="AlphaFoldDB" id="A0A6G8Q2A4"/>
<evidence type="ECO:0000256" key="6">
    <source>
        <dbReference type="ARBA" id="ARBA00023002"/>
    </source>
</evidence>
<dbReference type="Gene3D" id="2.20.25.90">
    <property type="entry name" value="ADC-like domains"/>
    <property type="match status" value="1"/>
</dbReference>
<keyword evidence="4" id="KW-0004">4Fe-4S</keyword>
<gene>
    <name evidence="10" type="ORF">GBA65_20170</name>
</gene>
<evidence type="ECO:0000256" key="8">
    <source>
        <dbReference type="ARBA" id="ARBA00023014"/>
    </source>
</evidence>
<dbReference type="SMART" id="SM00926">
    <property type="entry name" value="Molybdop_Fe4S4"/>
    <property type="match status" value="1"/>
</dbReference>
<dbReference type="EMBL" id="CP045121">
    <property type="protein sequence ID" value="QIN80447.1"/>
    <property type="molecule type" value="Genomic_DNA"/>
</dbReference>
<comment type="similarity">
    <text evidence="3">Belongs to the prokaryotic molybdopterin-containing oxidoreductase family.</text>
</comment>
<keyword evidence="7" id="KW-0408">Iron</keyword>
<comment type="subcellular location">
    <subcellularLocation>
        <location evidence="2">Cell envelope</location>
    </subcellularLocation>
</comment>
<sequence>MAPGEKQHPIYEGREERGVFLRLTDTDGLWSKLKNHVGVKVKHPVSESTRNLRARIHDPGVQKTTSVCPYCAVGCSTLVYHRDGRILDIEGNPESPINAGTLCPKGSATYGMHVSPHRWTTVKYRRPYSEEWEDLDLETAMDMIAERLKNSRDNNWQEKQEDGNPLNHCKAVASIGGAAIDNEENYLITKLFHTMGMVRVTNQARI</sequence>
<dbReference type="Proteomes" id="UP000502706">
    <property type="component" value="Chromosome"/>
</dbReference>
<dbReference type="GO" id="GO:0009061">
    <property type="term" value="P:anaerobic respiration"/>
    <property type="evidence" value="ECO:0007669"/>
    <property type="project" value="TreeGrafter"/>
</dbReference>
<dbReference type="GO" id="GO:0051539">
    <property type="term" value="F:4 iron, 4 sulfur cluster binding"/>
    <property type="evidence" value="ECO:0007669"/>
    <property type="project" value="UniProtKB-KW"/>
</dbReference>
<dbReference type="InterPro" id="IPR006963">
    <property type="entry name" value="Mopterin_OxRdtase_4Fe-4S_dom"/>
</dbReference>
<dbReference type="KEGG" id="rmar:GBA65_20170"/>
<evidence type="ECO:0000256" key="1">
    <source>
        <dbReference type="ARBA" id="ARBA00001966"/>
    </source>
</evidence>
<evidence type="ECO:0000256" key="5">
    <source>
        <dbReference type="ARBA" id="ARBA00022723"/>
    </source>
</evidence>
<dbReference type="GO" id="GO:0030151">
    <property type="term" value="F:molybdenum ion binding"/>
    <property type="evidence" value="ECO:0007669"/>
    <property type="project" value="TreeGrafter"/>
</dbReference>
<protein>
    <recommendedName>
        <fullName evidence="9">4Fe-4S Mo/W bis-MGD-type domain-containing protein</fullName>
    </recommendedName>
</protein>
<dbReference type="PANTHER" id="PTHR43598:SF1">
    <property type="entry name" value="FORMATE DEHYDROGENASE-O MAJOR SUBUNIT"/>
    <property type="match status" value="1"/>
</dbReference>
<reference evidence="10 11" key="1">
    <citation type="submission" date="2019-10" db="EMBL/GenBank/DDBJ databases">
        <title>Rubrobacter sp nov SCSIO 52915 isolated from a deep-sea sediment in the South China Sea.</title>
        <authorList>
            <person name="Chen R.W."/>
        </authorList>
    </citation>
    <scope>NUCLEOTIDE SEQUENCE [LARGE SCALE GENOMIC DNA]</scope>
    <source>
        <strain evidence="10 11">SCSIO 52915</strain>
    </source>
</reference>
<evidence type="ECO:0000256" key="4">
    <source>
        <dbReference type="ARBA" id="ARBA00022485"/>
    </source>
</evidence>
<dbReference type="GO" id="GO:0030313">
    <property type="term" value="C:cell envelope"/>
    <property type="evidence" value="ECO:0007669"/>
    <property type="project" value="UniProtKB-SubCell"/>
</dbReference>
<name>A0A6G8Q2A4_9ACTN</name>
<keyword evidence="5" id="KW-0479">Metal-binding</keyword>
<evidence type="ECO:0000313" key="11">
    <source>
        <dbReference type="Proteomes" id="UP000502706"/>
    </source>
</evidence>
<dbReference type="PANTHER" id="PTHR43598">
    <property type="entry name" value="TUNGSTEN-CONTAINING FORMYLMETHANOFURAN DEHYDROGENASE 2 SUBUNIT B"/>
    <property type="match status" value="1"/>
</dbReference>
<organism evidence="10 11">
    <name type="scientific">Rubrobacter marinus</name>
    <dbReference type="NCBI Taxonomy" id="2653852"/>
    <lineage>
        <taxon>Bacteria</taxon>
        <taxon>Bacillati</taxon>
        <taxon>Actinomycetota</taxon>
        <taxon>Rubrobacteria</taxon>
        <taxon>Rubrobacterales</taxon>
        <taxon>Rubrobacteraceae</taxon>
        <taxon>Rubrobacter</taxon>
    </lineage>
</organism>
<evidence type="ECO:0000259" key="9">
    <source>
        <dbReference type="PROSITE" id="PS51669"/>
    </source>
</evidence>
<feature type="domain" description="4Fe-4S Mo/W bis-MGD-type" evidence="9">
    <location>
        <begin position="61"/>
        <end position="117"/>
    </location>
</feature>
<accession>A0A6G8Q2A4</accession>
<evidence type="ECO:0000256" key="7">
    <source>
        <dbReference type="ARBA" id="ARBA00023004"/>
    </source>
</evidence>
<dbReference type="Gene3D" id="3.40.50.740">
    <property type="match status" value="1"/>
</dbReference>
<comment type="cofactor">
    <cofactor evidence="1">
        <name>[4Fe-4S] cluster</name>
        <dbReference type="ChEBI" id="CHEBI:49883"/>
    </cofactor>
</comment>
<dbReference type="Pfam" id="PF04879">
    <property type="entry name" value="Molybdop_Fe4S4"/>
    <property type="match status" value="1"/>
</dbReference>
<proteinExistence type="inferred from homology"/>
<dbReference type="GO" id="GO:0009055">
    <property type="term" value="F:electron transfer activity"/>
    <property type="evidence" value="ECO:0007669"/>
    <property type="project" value="TreeGrafter"/>
</dbReference>
<keyword evidence="6" id="KW-0560">Oxidoreductase</keyword>
<dbReference type="SUPFAM" id="SSF53706">
    <property type="entry name" value="Formate dehydrogenase/DMSO reductase, domains 1-3"/>
    <property type="match status" value="1"/>
</dbReference>
<evidence type="ECO:0000313" key="10">
    <source>
        <dbReference type="EMBL" id="QIN80447.1"/>
    </source>
</evidence>